<protein>
    <recommendedName>
        <fullName evidence="2">Tubulin-like protein TubZ-like C-terminal domain-containing protein</fullName>
    </recommendedName>
</protein>
<organism evidence="3 4">
    <name type="scientific">Heliomicrobium undosum</name>
    <dbReference type="NCBI Taxonomy" id="121734"/>
    <lineage>
        <taxon>Bacteria</taxon>
        <taxon>Bacillati</taxon>
        <taxon>Bacillota</taxon>
        <taxon>Clostridia</taxon>
        <taxon>Eubacteriales</taxon>
        <taxon>Heliobacteriaceae</taxon>
        <taxon>Heliomicrobium</taxon>
    </lineage>
</organism>
<dbReference type="OrthoDB" id="2462830at2"/>
<dbReference type="RefSeq" id="WP_161259734.1">
    <property type="nucleotide sequence ID" value="NZ_WXEY01000028.1"/>
</dbReference>
<feature type="domain" description="Tubulin-like protein TubZ-like C-terminal" evidence="2">
    <location>
        <begin position="1"/>
        <end position="84"/>
    </location>
</feature>
<dbReference type="AlphaFoldDB" id="A0A845L8U7"/>
<name>A0A845L8U7_9FIRM</name>
<evidence type="ECO:0000256" key="1">
    <source>
        <dbReference type="SAM" id="MobiDB-lite"/>
    </source>
</evidence>
<evidence type="ECO:0000259" key="2">
    <source>
        <dbReference type="Pfam" id="PF22453"/>
    </source>
</evidence>
<evidence type="ECO:0000313" key="3">
    <source>
        <dbReference type="EMBL" id="MZP31214.1"/>
    </source>
</evidence>
<feature type="compositionally biased region" description="Basic and acidic residues" evidence="1">
    <location>
        <begin position="71"/>
        <end position="80"/>
    </location>
</feature>
<comment type="caution">
    <text evidence="3">The sequence shown here is derived from an EMBL/GenBank/DDBJ whole genome shotgun (WGS) entry which is preliminary data.</text>
</comment>
<feature type="region of interest" description="Disordered" evidence="1">
    <location>
        <begin position="64"/>
        <end position="97"/>
    </location>
</feature>
<accession>A0A845L8U7</accession>
<dbReference type="InterPro" id="IPR054719">
    <property type="entry name" value="TubZ-like_C"/>
</dbReference>
<sequence length="138" mass="15238">MLFAGGCLTFAKRLVKISDEMKEQDLVQEVVQTVEGKNVLANGFDYRAAIAGAFTMMMPQNSRIANVNSAETDRQPDRQPEPGLGGRNGESPVEEAEKIAQCGTVTHNYARCATVPHIFHGFAFWKEKKARCCFQRGA</sequence>
<dbReference type="Pfam" id="PF22453">
    <property type="entry name" value="TubZ-like_C"/>
    <property type="match status" value="1"/>
</dbReference>
<dbReference type="Proteomes" id="UP000463470">
    <property type="component" value="Unassembled WGS sequence"/>
</dbReference>
<gene>
    <name evidence="3" type="ORF">GTO91_16015</name>
</gene>
<keyword evidence="4" id="KW-1185">Reference proteome</keyword>
<proteinExistence type="predicted"/>
<dbReference type="EMBL" id="WXEY01000028">
    <property type="protein sequence ID" value="MZP31214.1"/>
    <property type="molecule type" value="Genomic_DNA"/>
</dbReference>
<reference evidence="3 4" key="1">
    <citation type="submission" date="2020-01" db="EMBL/GenBank/DDBJ databases">
        <title>Whole-genome sequence of Heliobacterium undosum DSM 13378.</title>
        <authorList>
            <person name="Kyndt J.A."/>
            <person name="Meyer T.E."/>
        </authorList>
    </citation>
    <scope>NUCLEOTIDE SEQUENCE [LARGE SCALE GENOMIC DNA]</scope>
    <source>
        <strain evidence="3 4">DSM 13378</strain>
    </source>
</reference>
<evidence type="ECO:0000313" key="4">
    <source>
        <dbReference type="Proteomes" id="UP000463470"/>
    </source>
</evidence>